<name>W7TWK0_9STRA</name>
<comment type="caution">
    <text evidence="2">The sequence shown here is derived from an EMBL/GenBank/DDBJ whole genome shotgun (WGS) entry which is preliminary data.</text>
</comment>
<feature type="non-terminal residue" evidence="2">
    <location>
        <position position="123"/>
    </location>
</feature>
<gene>
    <name evidence="2" type="ORF">Naga_100068g30</name>
</gene>
<proteinExistence type="predicted"/>
<evidence type="ECO:0000313" key="3">
    <source>
        <dbReference type="Proteomes" id="UP000019335"/>
    </source>
</evidence>
<keyword evidence="3" id="KW-1185">Reference proteome</keyword>
<evidence type="ECO:0000256" key="1">
    <source>
        <dbReference type="SAM" id="MobiDB-lite"/>
    </source>
</evidence>
<sequence>MGRRWASKQKPSSQLLSLLGLIFCAQLYIIFHSSSSSSCAGKEQHAIPTPASLAASPSSSPTVPLEDPPLPRLSKPLIVACLANMRTVSTTAYNLARVLMERVDPNSVSGWEKDVTGSKKRIL</sequence>
<reference evidence="2 3" key="1">
    <citation type="journal article" date="2014" name="Mol. Plant">
        <title>Chromosome Scale Genome Assembly and Transcriptome Profiling of Nannochloropsis gaditana in Nitrogen Depletion.</title>
        <authorList>
            <person name="Corteggiani Carpinelli E."/>
            <person name="Telatin A."/>
            <person name="Vitulo N."/>
            <person name="Forcato C."/>
            <person name="D'Angelo M."/>
            <person name="Schiavon R."/>
            <person name="Vezzi A."/>
            <person name="Giacometti G.M."/>
            <person name="Morosinotto T."/>
            <person name="Valle G."/>
        </authorList>
    </citation>
    <scope>NUCLEOTIDE SEQUENCE [LARGE SCALE GENOMIC DNA]</scope>
    <source>
        <strain evidence="2 3">B-31</strain>
    </source>
</reference>
<feature type="compositionally biased region" description="Low complexity" evidence="1">
    <location>
        <begin position="50"/>
        <end position="65"/>
    </location>
</feature>
<accession>W7TWK0</accession>
<dbReference type="EMBL" id="AZIL01001062">
    <property type="protein sequence ID" value="EWM24996.1"/>
    <property type="molecule type" value="Genomic_DNA"/>
</dbReference>
<feature type="region of interest" description="Disordered" evidence="1">
    <location>
        <begin position="50"/>
        <end position="69"/>
    </location>
</feature>
<organism evidence="2 3">
    <name type="scientific">Nannochloropsis gaditana</name>
    <dbReference type="NCBI Taxonomy" id="72520"/>
    <lineage>
        <taxon>Eukaryota</taxon>
        <taxon>Sar</taxon>
        <taxon>Stramenopiles</taxon>
        <taxon>Ochrophyta</taxon>
        <taxon>Eustigmatophyceae</taxon>
        <taxon>Eustigmatales</taxon>
        <taxon>Monodopsidaceae</taxon>
        <taxon>Nannochloropsis</taxon>
    </lineage>
</organism>
<protein>
    <submittedName>
        <fullName evidence="2">Uncharacterized protein</fullName>
    </submittedName>
</protein>
<dbReference type="Proteomes" id="UP000019335">
    <property type="component" value="Chromosome 12"/>
</dbReference>
<evidence type="ECO:0000313" key="2">
    <source>
        <dbReference type="EMBL" id="EWM24996.1"/>
    </source>
</evidence>
<dbReference type="AlphaFoldDB" id="W7TWK0"/>